<keyword evidence="3" id="KW-1133">Transmembrane helix</keyword>
<gene>
    <name evidence="5" type="ORF">J2S57_001565</name>
</gene>
<reference evidence="5 6" key="1">
    <citation type="submission" date="2023-07" db="EMBL/GenBank/DDBJ databases">
        <title>Sequencing the genomes of 1000 actinobacteria strains.</title>
        <authorList>
            <person name="Klenk H.-P."/>
        </authorList>
    </citation>
    <scope>NUCLEOTIDE SEQUENCE [LARGE SCALE GENOMIC DNA]</scope>
    <source>
        <strain evidence="5 6">DSM 44388</strain>
    </source>
</reference>
<dbReference type="RefSeq" id="WP_307239981.1">
    <property type="nucleotide sequence ID" value="NZ_JAUSQZ010000001.1"/>
</dbReference>
<name>A0ABT9NZF7_9ACTN</name>
<dbReference type="PANTHER" id="PTHR42723:SF1">
    <property type="entry name" value="CHLOROPHYLL SYNTHASE, CHLOROPLASTIC"/>
    <property type="match status" value="1"/>
</dbReference>
<evidence type="ECO:0000313" key="6">
    <source>
        <dbReference type="Proteomes" id="UP001235712"/>
    </source>
</evidence>
<evidence type="ECO:0000256" key="1">
    <source>
        <dbReference type="ARBA" id="ARBA00004141"/>
    </source>
</evidence>
<evidence type="ECO:0000256" key="3">
    <source>
        <dbReference type="ARBA" id="ARBA00022989"/>
    </source>
</evidence>
<dbReference type="PANTHER" id="PTHR42723">
    <property type="entry name" value="CHLOROPHYLL SYNTHASE"/>
    <property type="match status" value="1"/>
</dbReference>
<evidence type="ECO:0000256" key="2">
    <source>
        <dbReference type="ARBA" id="ARBA00022692"/>
    </source>
</evidence>
<protein>
    <submittedName>
        <fullName evidence="5">4-hydroxybenzoate polyprenyltransferase</fullName>
        <ecNumber evidence="5">2.5.1.39</ecNumber>
    </submittedName>
</protein>
<dbReference type="Proteomes" id="UP001235712">
    <property type="component" value="Unassembled WGS sequence"/>
</dbReference>
<comment type="caution">
    <text evidence="5">The sequence shown here is derived from an EMBL/GenBank/DDBJ whole genome shotgun (WGS) entry which is preliminary data.</text>
</comment>
<keyword evidence="4" id="KW-0472">Membrane</keyword>
<keyword evidence="5" id="KW-0808">Transferase</keyword>
<comment type="subcellular location">
    <subcellularLocation>
        <location evidence="1">Membrane</location>
        <topology evidence="1">Multi-pass membrane protein</topology>
    </subcellularLocation>
</comment>
<dbReference type="InterPro" id="IPR044878">
    <property type="entry name" value="UbiA_sf"/>
</dbReference>
<accession>A0ABT9NZF7</accession>
<sequence>MNVYADLVRLPAVLSAPGDALLGAAAGGRAGVVRPTASAALSSALTYMAGMALNDYADRHVDAVERPGRPIPSGRISPGKALAVGTGLLAADLVVAWWGSGRRGVAWSLATSSAVIAYDFAAKDTPAGPATMALCRFLDVQRGSPSVRAAVWPAALVAAHTYAITQVSRHEVKGADPAVGQVSAAVTAMVAAAVTACAPGRNALVTAVATGTYLVPSVRASLTAATDPTPQHVQKIVKTGVLGMIPLQSALIAAHRKPVTSVALLALWQGARTLAARRRVT</sequence>
<dbReference type="Gene3D" id="1.10.357.140">
    <property type="entry name" value="UbiA prenyltransferase"/>
    <property type="match status" value="1"/>
</dbReference>
<dbReference type="Pfam" id="PF01040">
    <property type="entry name" value="UbiA"/>
    <property type="match status" value="1"/>
</dbReference>
<organism evidence="5 6">
    <name type="scientific">Kineosporia succinea</name>
    <dbReference type="NCBI Taxonomy" id="84632"/>
    <lineage>
        <taxon>Bacteria</taxon>
        <taxon>Bacillati</taxon>
        <taxon>Actinomycetota</taxon>
        <taxon>Actinomycetes</taxon>
        <taxon>Kineosporiales</taxon>
        <taxon>Kineosporiaceae</taxon>
        <taxon>Kineosporia</taxon>
    </lineage>
</organism>
<dbReference type="EC" id="2.5.1.39" evidence="5"/>
<dbReference type="GO" id="GO:0008412">
    <property type="term" value="F:4-hydroxybenzoate polyprenyltransferase activity"/>
    <property type="evidence" value="ECO:0007669"/>
    <property type="project" value="UniProtKB-EC"/>
</dbReference>
<evidence type="ECO:0000256" key="4">
    <source>
        <dbReference type="ARBA" id="ARBA00023136"/>
    </source>
</evidence>
<dbReference type="EMBL" id="JAUSQZ010000001">
    <property type="protein sequence ID" value="MDP9825816.1"/>
    <property type="molecule type" value="Genomic_DNA"/>
</dbReference>
<proteinExistence type="predicted"/>
<dbReference type="NCBIfam" id="NF045897">
    <property type="entry name" value="SCO3242_trans"/>
    <property type="match status" value="1"/>
</dbReference>
<dbReference type="CDD" id="cd13964">
    <property type="entry name" value="PT_UbiA_1"/>
    <property type="match status" value="1"/>
</dbReference>
<evidence type="ECO:0000313" key="5">
    <source>
        <dbReference type="EMBL" id="MDP9825816.1"/>
    </source>
</evidence>
<dbReference type="InterPro" id="IPR050475">
    <property type="entry name" value="Prenyltransferase_related"/>
</dbReference>
<keyword evidence="2" id="KW-0812">Transmembrane</keyword>
<dbReference type="InterPro" id="IPR000537">
    <property type="entry name" value="UbiA_prenyltransferase"/>
</dbReference>
<keyword evidence="6" id="KW-1185">Reference proteome</keyword>